<feature type="compositionally biased region" description="Basic residues" evidence="3">
    <location>
        <begin position="44"/>
        <end position="66"/>
    </location>
</feature>
<keyword evidence="1" id="KW-0479">Metal-binding</keyword>
<dbReference type="Pfam" id="PF03828">
    <property type="entry name" value="PAP_assoc"/>
    <property type="match status" value="1"/>
</dbReference>
<evidence type="ECO:0000259" key="4">
    <source>
        <dbReference type="Pfam" id="PF03828"/>
    </source>
</evidence>
<name>A0A5J4YK13_PORPP</name>
<dbReference type="PANTHER" id="PTHR23092:SF15">
    <property type="entry name" value="INACTIVE NON-CANONICAL POLY(A) RNA POLYMERASE PROTEIN TRF4-2-RELATED"/>
    <property type="match status" value="1"/>
</dbReference>
<dbReference type="SUPFAM" id="SSF81301">
    <property type="entry name" value="Nucleotidyltransferase"/>
    <property type="match status" value="1"/>
</dbReference>
<dbReference type="InterPro" id="IPR054708">
    <property type="entry name" value="MTPAP-like_central"/>
</dbReference>
<dbReference type="EMBL" id="VRMN01000016">
    <property type="protein sequence ID" value="KAA8491094.1"/>
    <property type="molecule type" value="Genomic_DNA"/>
</dbReference>
<feature type="domain" description="Poly(A) RNA polymerase mitochondrial-like central palm" evidence="5">
    <location>
        <begin position="280"/>
        <end position="410"/>
    </location>
</feature>
<gene>
    <name evidence="6" type="ORF">FVE85_4511</name>
</gene>
<dbReference type="InterPro" id="IPR002058">
    <property type="entry name" value="PAP_assoc"/>
</dbReference>
<evidence type="ECO:0000313" key="6">
    <source>
        <dbReference type="EMBL" id="KAA8491094.1"/>
    </source>
</evidence>
<feature type="region of interest" description="Disordered" evidence="3">
    <location>
        <begin position="639"/>
        <end position="680"/>
    </location>
</feature>
<dbReference type="AlphaFoldDB" id="A0A5J4YK13"/>
<dbReference type="SUPFAM" id="SSF81631">
    <property type="entry name" value="PAP/OAS1 substrate-binding domain"/>
    <property type="match status" value="1"/>
</dbReference>
<dbReference type="Gene3D" id="1.10.1410.10">
    <property type="match status" value="1"/>
</dbReference>
<organism evidence="6 7">
    <name type="scientific">Porphyridium purpureum</name>
    <name type="common">Red alga</name>
    <name type="synonym">Porphyridium cruentum</name>
    <dbReference type="NCBI Taxonomy" id="35688"/>
    <lineage>
        <taxon>Eukaryota</taxon>
        <taxon>Rhodophyta</taxon>
        <taxon>Bangiophyceae</taxon>
        <taxon>Porphyridiales</taxon>
        <taxon>Porphyridiaceae</taxon>
        <taxon>Porphyridium</taxon>
    </lineage>
</organism>
<comment type="caution">
    <text evidence="6">The sequence shown here is derived from an EMBL/GenBank/DDBJ whole genome shotgun (WGS) entry which is preliminary data.</text>
</comment>
<feature type="compositionally biased region" description="Basic and acidic residues" evidence="3">
    <location>
        <begin position="11"/>
        <end position="24"/>
    </location>
</feature>
<protein>
    <submittedName>
        <fullName evidence="6">Non-canonical poly(A) RNA polymerase protein Trf4-1</fullName>
    </submittedName>
</protein>
<feature type="region of interest" description="Disordered" evidence="3">
    <location>
        <begin position="228"/>
        <end position="255"/>
    </location>
</feature>
<dbReference type="Gene3D" id="3.30.460.10">
    <property type="entry name" value="Beta Polymerase, domain 2"/>
    <property type="match status" value="1"/>
</dbReference>
<dbReference type="GO" id="GO:0031123">
    <property type="term" value="P:RNA 3'-end processing"/>
    <property type="evidence" value="ECO:0007669"/>
    <property type="project" value="TreeGrafter"/>
</dbReference>
<evidence type="ECO:0000256" key="3">
    <source>
        <dbReference type="SAM" id="MobiDB-lite"/>
    </source>
</evidence>
<dbReference type="GO" id="GO:0043634">
    <property type="term" value="P:polyadenylation-dependent ncRNA catabolic process"/>
    <property type="evidence" value="ECO:0007669"/>
    <property type="project" value="TreeGrafter"/>
</dbReference>
<dbReference type="GO" id="GO:0005730">
    <property type="term" value="C:nucleolus"/>
    <property type="evidence" value="ECO:0007669"/>
    <property type="project" value="TreeGrafter"/>
</dbReference>
<feature type="compositionally biased region" description="Basic residues" evidence="3">
    <location>
        <begin position="662"/>
        <end position="680"/>
    </location>
</feature>
<proteinExistence type="predicted"/>
<sequence>MAKSGLKRKEKASMERTRDDERSSSRAPKNSLKVASAGVEKAPSKKTRKEKKQKNKREKKRKKGKKLDRTYEADTTEAEPGEIQEDVCARLAKRLSYSTSSSDEQSNRAKLEARLNRFGPSYVGTEDEDVEEFLIVSDDEDVSEDDEWKKDMLQSVQKKARSAQLVLDSGTVRFPKNDIEVEDTIAAETVPGEHQKLFKQLLTSQVRARERESRTAIDFEGAEFLALNGSDELSEKDDEQRKTTPSQENIELGPDSLPYWLQDEHTAKKVLGSGDRHEALHHEILALYEFLQPRYNEWLARDAVIDRVKEHVGSVFPNAMVYPYGSFATNLYLPESDVDLCVVNLPKKVAIKSALTRLGSLFRADAEHIRRCDLLLGARVPIVKLLFRGRDGLPDIPCDISFGSTQALQNVFRILYFLDRYPPLQPLLFVLKCYMRQRKFHEVYTGGLSSYALVLMAVSHIQRFTDNFPRWSKPNLGLLLHTFFDFFGHMFNYAFVGISVLGPNGQYFDKTESVSVSARDIFRLCIEDPDDIHNILGTSSFLLPRIRTQLKTESRNIHRWEPGGAGIWNQPTPLLEILDMRDPILVRRARMLRRMASAGDSEPTFDAADGEQLTFFEFMNRLTKEKLLEPKLDELRVRNNVPTSAERQARLDLKSANAVQSKRQHFRRGGGARRGRRRGR</sequence>
<feature type="compositionally biased region" description="Basic residues" evidence="3">
    <location>
        <begin position="1"/>
        <end position="10"/>
    </location>
</feature>
<accession>A0A5J4YK13</accession>
<evidence type="ECO:0000259" key="5">
    <source>
        <dbReference type="Pfam" id="PF22600"/>
    </source>
</evidence>
<keyword evidence="7" id="KW-1185">Reference proteome</keyword>
<evidence type="ECO:0000256" key="1">
    <source>
        <dbReference type="ARBA" id="ARBA00022723"/>
    </source>
</evidence>
<dbReference type="Pfam" id="PF22600">
    <property type="entry name" value="MTPAP-like_central"/>
    <property type="match status" value="1"/>
</dbReference>
<dbReference type="GO" id="GO:0031499">
    <property type="term" value="C:TRAMP complex"/>
    <property type="evidence" value="ECO:0007669"/>
    <property type="project" value="TreeGrafter"/>
</dbReference>
<dbReference type="PANTHER" id="PTHR23092">
    <property type="entry name" value="POLY(A) RNA POLYMERASE"/>
    <property type="match status" value="1"/>
</dbReference>
<dbReference type="Proteomes" id="UP000324585">
    <property type="component" value="Unassembled WGS sequence"/>
</dbReference>
<dbReference type="GO" id="GO:0046872">
    <property type="term" value="F:metal ion binding"/>
    <property type="evidence" value="ECO:0007669"/>
    <property type="project" value="UniProtKB-KW"/>
</dbReference>
<evidence type="ECO:0000256" key="2">
    <source>
        <dbReference type="ARBA" id="ARBA00022842"/>
    </source>
</evidence>
<keyword evidence="2" id="KW-0460">Magnesium</keyword>
<dbReference type="GO" id="GO:0003729">
    <property type="term" value="F:mRNA binding"/>
    <property type="evidence" value="ECO:0007669"/>
    <property type="project" value="TreeGrafter"/>
</dbReference>
<dbReference type="CDD" id="cd05402">
    <property type="entry name" value="NT_PAP_TUTase"/>
    <property type="match status" value="1"/>
</dbReference>
<dbReference type="InterPro" id="IPR045862">
    <property type="entry name" value="Trf4-like"/>
</dbReference>
<dbReference type="InterPro" id="IPR043519">
    <property type="entry name" value="NT_sf"/>
</dbReference>
<feature type="region of interest" description="Disordered" evidence="3">
    <location>
        <begin position="1"/>
        <end position="86"/>
    </location>
</feature>
<evidence type="ECO:0000313" key="7">
    <source>
        <dbReference type="Proteomes" id="UP000324585"/>
    </source>
</evidence>
<reference evidence="7" key="1">
    <citation type="journal article" date="2019" name="Nat. Commun.">
        <title>Expansion of phycobilisome linker gene families in mesophilic red algae.</title>
        <authorList>
            <person name="Lee J."/>
            <person name="Kim D."/>
            <person name="Bhattacharya D."/>
            <person name="Yoon H.S."/>
        </authorList>
    </citation>
    <scope>NUCLEOTIDE SEQUENCE [LARGE SCALE GENOMIC DNA]</scope>
    <source>
        <strain evidence="7">CCMP 1328</strain>
    </source>
</reference>
<dbReference type="GO" id="GO:1990817">
    <property type="term" value="F:poly(A) RNA polymerase activity"/>
    <property type="evidence" value="ECO:0007669"/>
    <property type="project" value="InterPro"/>
</dbReference>
<dbReference type="OrthoDB" id="273917at2759"/>
<feature type="compositionally biased region" description="Acidic residues" evidence="3">
    <location>
        <begin position="74"/>
        <end position="85"/>
    </location>
</feature>
<feature type="domain" description="PAP-associated" evidence="4">
    <location>
        <begin position="475"/>
        <end position="534"/>
    </location>
</feature>